<accession>A0AAQ3Y6I5</accession>
<dbReference type="RefSeq" id="WP_086314620.1">
    <property type="nucleotide sequence ID" value="NZ_CP147244.1"/>
</dbReference>
<evidence type="ECO:0000256" key="1">
    <source>
        <dbReference type="SAM" id="MobiDB-lite"/>
    </source>
</evidence>
<feature type="domain" description="WxL" evidence="3">
    <location>
        <begin position="33"/>
        <end position="257"/>
    </location>
</feature>
<name>A0AAQ3Y6I5_9ENTE</name>
<evidence type="ECO:0000259" key="3">
    <source>
        <dbReference type="Pfam" id="PF13731"/>
    </source>
</evidence>
<dbReference type="InterPro" id="IPR027994">
    <property type="entry name" value="WxL_dom"/>
</dbReference>
<dbReference type="EMBL" id="CP147244">
    <property type="protein sequence ID" value="WYK01077.1"/>
    <property type="molecule type" value="Genomic_DNA"/>
</dbReference>
<dbReference type="Proteomes" id="UP000194948">
    <property type="component" value="Chromosome"/>
</dbReference>
<feature type="compositionally biased region" description="Low complexity" evidence="1">
    <location>
        <begin position="51"/>
        <end position="78"/>
    </location>
</feature>
<dbReference type="AlphaFoldDB" id="A0AAQ3Y6I5"/>
<gene>
    <name evidence="4" type="ORF">A5821_002203</name>
</gene>
<proteinExistence type="predicted"/>
<organism evidence="4 5">
    <name type="scientific">Candidatus Enterococcus palustris</name>
    <dbReference type="NCBI Taxonomy" id="1834189"/>
    <lineage>
        <taxon>Bacteria</taxon>
        <taxon>Bacillati</taxon>
        <taxon>Bacillota</taxon>
        <taxon>Bacilli</taxon>
        <taxon>Lactobacillales</taxon>
        <taxon>Enterococcaceae</taxon>
        <taxon>Enterococcus</taxon>
    </lineage>
</organism>
<reference evidence="4" key="1">
    <citation type="submission" date="2017-05" db="EMBL/GenBank/DDBJ databases">
        <authorList>
            <consortium name="The Broad Institute Genomics Platform"/>
            <consortium name="The Broad Institute Genomic Center for Infectious Diseases"/>
            <person name="Earl A."/>
            <person name="Manson A."/>
            <person name="Schwartman J."/>
            <person name="Gilmore M."/>
            <person name="Abouelleil A."/>
            <person name="Cao P."/>
            <person name="Chapman S."/>
            <person name="Cusick C."/>
            <person name="Shea T."/>
            <person name="Young S."/>
            <person name="Neafsey D."/>
            <person name="Nusbaum C."/>
            <person name="Birren B."/>
        </authorList>
    </citation>
    <scope>NUCLEOTIDE SEQUENCE</scope>
    <source>
        <strain evidence="4">7F3_DIV0205</strain>
    </source>
</reference>
<evidence type="ECO:0000313" key="4">
    <source>
        <dbReference type="EMBL" id="WYK01077.1"/>
    </source>
</evidence>
<keyword evidence="2" id="KW-0732">Signal</keyword>
<reference evidence="4" key="2">
    <citation type="submission" date="2024-03" db="EMBL/GenBank/DDBJ databases">
        <title>The Genome Sequence of Enterococcus sp. DIV0205d.</title>
        <authorList>
            <consortium name="The Broad Institute Genomics Platform"/>
            <consortium name="The Broad Institute Microbial Omics Core"/>
            <consortium name="The Broad Institute Genomic Center for Infectious Diseases"/>
            <person name="Earl A."/>
            <person name="Manson A."/>
            <person name="Gilmore M."/>
            <person name="Schwartman J."/>
            <person name="Shea T."/>
            <person name="Abouelleil A."/>
            <person name="Cao P."/>
            <person name="Chapman S."/>
            <person name="Cusick C."/>
            <person name="Young S."/>
            <person name="Neafsey D."/>
            <person name="Nusbaum C."/>
            <person name="Birren B."/>
        </authorList>
    </citation>
    <scope>NUCLEOTIDE SEQUENCE</scope>
    <source>
        <strain evidence="4">7F3_DIV0205</strain>
    </source>
</reference>
<feature type="signal peptide" evidence="2">
    <location>
        <begin position="1"/>
        <end position="27"/>
    </location>
</feature>
<feature type="chain" id="PRO_5042923140" description="WxL domain-containing protein" evidence="2">
    <location>
        <begin position="28"/>
        <end position="261"/>
    </location>
</feature>
<feature type="region of interest" description="Disordered" evidence="1">
    <location>
        <begin position="35"/>
        <end position="78"/>
    </location>
</feature>
<protein>
    <recommendedName>
        <fullName evidence="3">WxL domain-containing protein</fullName>
    </recommendedName>
</protein>
<dbReference type="Pfam" id="PF13731">
    <property type="entry name" value="WxL"/>
    <property type="match status" value="1"/>
</dbReference>
<evidence type="ECO:0000256" key="2">
    <source>
        <dbReference type="SAM" id="SignalP"/>
    </source>
</evidence>
<keyword evidence="5" id="KW-1185">Reference proteome</keyword>
<sequence length="261" mass="27361">MKLKKVIIGSTLAATILGGLGAQTVQAAEYPSATEAKSEGKVTFTEGGPEIVDPTDPDIPIVPVDPTDPTNPTKPINPGKADLMIQYVSDFDFGTHSNSLKALKANAKPDYAFALDAQGDRTGDLYAVPSFVSTKDVRAERKGWELTVTASKFTSTKGTELKGAEVTLKDLTYNTPTNPIGTAPIAATGNKVLTPATETTVATAGDNSGIGSWSLGMGALSADEKAVEGVELNIPQNSLKENDTYKATFDWELKADPTVAP</sequence>
<evidence type="ECO:0000313" key="5">
    <source>
        <dbReference type="Proteomes" id="UP000194948"/>
    </source>
</evidence>